<dbReference type="GO" id="GO:0030643">
    <property type="term" value="P:intracellular phosphate ion homeostasis"/>
    <property type="evidence" value="ECO:0007669"/>
    <property type="project" value="InterPro"/>
</dbReference>
<dbReference type="FunFam" id="1.20.58.220:FF:000002">
    <property type="entry name" value="Phosphate-specific transport system accessory protein PhoU"/>
    <property type="match status" value="1"/>
</dbReference>
<evidence type="ECO:0000256" key="5">
    <source>
        <dbReference type="ARBA" id="ARBA00022592"/>
    </source>
</evidence>
<dbReference type="InterPro" id="IPR038078">
    <property type="entry name" value="PhoU-like_sf"/>
</dbReference>
<evidence type="ECO:0000256" key="6">
    <source>
        <dbReference type="ARBA" id="ARBA00056181"/>
    </source>
</evidence>
<dbReference type="Proteomes" id="UP000243207">
    <property type="component" value="Chromosome I"/>
</dbReference>
<dbReference type="STRING" id="487184.SAMN05216421_2870"/>
<evidence type="ECO:0000256" key="2">
    <source>
        <dbReference type="ARBA" id="ARBA00008107"/>
    </source>
</evidence>
<evidence type="ECO:0000256" key="3">
    <source>
        <dbReference type="ARBA" id="ARBA00022448"/>
    </source>
</evidence>
<dbReference type="RefSeq" id="WP_093396069.1">
    <property type="nucleotide sequence ID" value="NZ_LT629736.1"/>
</dbReference>
<dbReference type="InterPro" id="IPR026022">
    <property type="entry name" value="PhoU_dom"/>
</dbReference>
<dbReference type="OrthoDB" id="9814256at2"/>
<comment type="function">
    <text evidence="6 7">Plays a role in the regulation of phosphate uptake.</text>
</comment>
<keyword evidence="3 7" id="KW-0813">Transport</keyword>
<evidence type="ECO:0000256" key="4">
    <source>
        <dbReference type="ARBA" id="ARBA00022490"/>
    </source>
</evidence>
<dbReference type="AlphaFoldDB" id="A0A1H1XIA3"/>
<dbReference type="PIRSF" id="PIRSF003107">
    <property type="entry name" value="PhoU"/>
    <property type="match status" value="1"/>
</dbReference>
<dbReference type="FunFam" id="1.20.58.220:FF:000001">
    <property type="entry name" value="Phosphate-specific transport system accessory protein PhoU"/>
    <property type="match status" value="1"/>
</dbReference>
<dbReference type="PANTHER" id="PTHR42930:SF3">
    <property type="entry name" value="PHOSPHATE-SPECIFIC TRANSPORT SYSTEM ACCESSORY PROTEIN PHOU"/>
    <property type="match status" value="1"/>
</dbReference>
<comment type="similarity">
    <text evidence="2 7">Belongs to the PhoU family.</text>
</comment>
<dbReference type="GO" id="GO:0005737">
    <property type="term" value="C:cytoplasm"/>
    <property type="evidence" value="ECO:0007669"/>
    <property type="project" value="UniProtKB-SubCell"/>
</dbReference>
<keyword evidence="10" id="KW-1185">Reference proteome</keyword>
<dbReference type="NCBIfam" id="TIGR02135">
    <property type="entry name" value="phoU_full"/>
    <property type="match status" value="1"/>
</dbReference>
<sequence>MPNKNGHLQHISQQFNTELGQLRTDFLKMGGMVQDQVSQAIEALVNQNTDLAEKTRSADKEVDQMERLVDEEAYRVIAKRQPTASDLRLVMSVVKMVADLERIGDEAKKISKFAISLSENDSNVHGPRGLLEARHISNHVSEMVRDALDAFARFDTALALKVMKEDKRVDEEYKTATRTLVTFMMEDPRNISSCLSIMWVFRSLERVGDHACNIAEQVIFMVEGEDVRHTPMAEREKIVGH</sequence>
<feature type="domain" description="PhoU" evidence="8">
    <location>
        <begin position="134"/>
        <end position="218"/>
    </location>
</feature>
<dbReference type="SUPFAM" id="SSF109755">
    <property type="entry name" value="PhoU-like"/>
    <property type="match status" value="1"/>
</dbReference>
<dbReference type="Gene3D" id="1.20.58.220">
    <property type="entry name" value="Phosphate transport system protein phou homolog 2, domain 2"/>
    <property type="match status" value="2"/>
</dbReference>
<organism evidence="9 10">
    <name type="scientific">Halopseudomonas xinjiangensis</name>
    <dbReference type="NCBI Taxonomy" id="487184"/>
    <lineage>
        <taxon>Bacteria</taxon>
        <taxon>Pseudomonadati</taxon>
        <taxon>Pseudomonadota</taxon>
        <taxon>Gammaproteobacteria</taxon>
        <taxon>Pseudomonadales</taxon>
        <taxon>Pseudomonadaceae</taxon>
        <taxon>Halopseudomonas</taxon>
    </lineage>
</organism>
<evidence type="ECO:0000313" key="10">
    <source>
        <dbReference type="Proteomes" id="UP000243207"/>
    </source>
</evidence>
<evidence type="ECO:0000256" key="7">
    <source>
        <dbReference type="PIRNR" id="PIRNR003107"/>
    </source>
</evidence>
<protein>
    <recommendedName>
        <fullName evidence="7">Phosphate-specific transport system accessory protein PhoU</fullName>
    </recommendedName>
</protein>
<evidence type="ECO:0000313" key="9">
    <source>
        <dbReference type="EMBL" id="SDT08985.1"/>
    </source>
</evidence>
<feature type="domain" description="PhoU" evidence="8">
    <location>
        <begin position="27"/>
        <end position="113"/>
    </location>
</feature>
<evidence type="ECO:0000259" key="8">
    <source>
        <dbReference type="Pfam" id="PF01895"/>
    </source>
</evidence>
<dbReference type="EMBL" id="LT629736">
    <property type="protein sequence ID" value="SDT08985.1"/>
    <property type="molecule type" value="Genomic_DNA"/>
</dbReference>
<reference evidence="10" key="1">
    <citation type="submission" date="2016-10" db="EMBL/GenBank/DDBJ databases">
        <authorList>
            <person name="Varghese N."/>
            <person name="Submissions S."/>
        </authorList>
    </citation>
    <scope>NUCLEOTIDE SEQUENCE [LARGE SCALE GENOMIC DNA]</scope>
    <source>
        <strain evidence="10">NRRL B-51270</strain>
    </source>
</reference>
<name>A0A1H1XIA3_9GAMM</name>
<keyword evidence="5 7" id="KW-0592">Phosphate transport</keyword>
<dbReference type="GO" id="GO:0045936">
    <property type="term" value="P:negative regulation of phosphate metabolic process"/>
    <property type="evidence" value="ECO:0007669"/>
    <property type="project" value="InterPro"/>
</dbReference>
<dbReference type="Pfam" id="PF01895">
    <property type="entry name" value="PhoU"/>
    <property type="match status" value="2"/>
</dbReference>
<comment type="subcellular location">
    <subcellularLocation>
        <location evidence="1 7">Cytoplasm</location>
    </subcellularLocation>
</comment>
<dbReference type="GO" id="GO:0006817">
    <property type="term" value="P:phosphate ion transport"/>
    <property type="evidence" value="ECO:0007669"/>
    <property type="project" value="UniProtKB-KW"/>
</dbReference>
<gene>
    <name evidence="9" type="ORF">SAMN05216421_2870</name>
</gene>
<accession>A0A1H1XIA3</accession>
<dbReference type="PANTHER" id="PTHR42930">
    <property type="entry name" value="PHOSPHATE-SPECIFIC TRANSPORT SYSTEM ACCESSORY PROTEIN PHOU"/>
    <property type="match status" value="1"/>
</dbReference>
<proteinExistence type="inferred from homology"/>
<evidence type="ECO:0000256" key="1">
    <source>
        <dbReference type="ARBA" id="ARBA00004496"/>
    </source>
</evidence>
<comment type="subunit">
    <text evidence="7">Homodimer.</text>
</comment>
<dbReference type="InterPro" id="IPR028366">
    <property type="entry name" value="PhoU"/>
</dbReference>
<keyword evidence="4 7" id="KW-0963">Cytoplasm</keyword>